<proteinExistence type="predicted"/>
<keyword evidence="5" id="KW-1185">Reference proteome</keyword>
<dbReference type="Gene3D" id="2.40.50.140">
    <property type="entry name" value="Nucleic acid-binding proteins"/>
    <property type="match status" value="2"/>
</dbReference>
<keyword evidence="4" id="KW-0687">Ribonucleoprotein</keyword>
<dbReference type="GO" id="GO:0003735">
    <property type="term" value="F:structural constituent of ribosome"/>
    <property type="evidence" value="ECO:0007669"/>
    <property type="project" value="TreeGrafter"/>
</dbReference>
<dbReference type="OrthoDB" id="412781at2759"/>
<dbReference type="GO" id="GO:0003729">
    <property type="term" value="F:mRNA binding"/>
    <property type="evidence" value="ECO:0007669"/>
    <property type="project" value="TreeGrafter"/>
</dbReference>
<accession>A0A9P1GB27</accession>
<dbReference type="Pfam" id="PF00575">
    <property type="entry name" value="S1"/>
    <property type="match status" value="2"/>
</dbReference>
<dbReference type="InterPro" id="IPR003029">
    <property type="entry name" value="S1_domain"/>
</dbReference>
<protein>
    <submittedName>
        <fullName evidence="4">Small ribosomal subunit protein bS1 homolog (30S ribosomal protein S1 homolog)</fullName>
    </submittedName>
</protein>
<sequence>MFLCSRFLSKGLTYLPRSHVGRRYKAIVEHENNDGTLTVRFDKDGYEYHYPLVAWRVPKTRHFIEELEEGEVLNGRVTDISSTGFYVDVGAEDEGFVHIGEIKEGRVIRIEDEVRIGQDVSLRVLSTQGKLTLSMKPPATGSSDSMGLAAFRDLPPDALLRATITETPAFGAFAMVQPPAGGEPCRGLIHVSEMGRGFVPSVEETVSVGEEVLVSVLSTEGGRLSLRLQQNEESPEIEKGIWLTGSVAT</sequence>
<evidence type="ECO:0000313" key="5">
    <source>
        <dbReference type="Proteomes" id="UP001152797"/>
    </source>
</evidence>
<dbReference type="Proteomes" id="UP001152797">
    <property type="component" value="Unassembled WGS sequence"/>
</dbReference>
<reference evidence="2" key="1">
    <citation type="submission" date="2022-10" db="EMBL/GenBank/DDBJ databases">
        <authorList>
            <person name="Chen Y."/>
            <person name="Dougan E. K."/>
            <person name="Chan C."/>
            <person name="Rhodes N."/>
            <person name="Thang M."/>
        </authorList>
    </citation>
    <scope>NUCLEOTIDE SEQUENCE</scope>
</reference>
<feature type="domain" description="S1 motif" evidence="1">
    <location>
        <begin position="157"/>
        <end position="229"/>
    </location>
</feature>
<evidence type="ECO:0000313" key="3">
    <source>
        <dbReference type="EMBL" id="CAL1160886.1"/>
    </source>
</evidence>
<organism evidence="2">
    <name type="scientific">Cladocopium goreaui</name>
    <dbReference type="NCBI Taxonomy" id="2562237"/>
    <lineage>
        <taxon>Eukaryota</taxon>
        <taxon>Sar</taxon>
        <taxon>Alveolata</taxon>
        <taxon>Dinophyceae</taxon>
        <taxon>Suessiales</taxon>
        <taxon>Symbiodiniaceae</taxon>
        <taxon>Cladocopium</taxon>
    </lineage>
</organism>
<dbReference type="EMBL" id="CAMXCT020004068">
    <property type="protein sequence ID" value="CAL1160886.1"/>
    <property type="molecule type" value="Genomic_DNA"/>
</dbReference>
<dbReference type="PROSITE" id="PS50126">
    <property type="entry name" value="S1"/>
    <property type="match status" value="2"/>
</dbReference>
<gene>
    <name evidence="2" type="ORF">C1SCF055_LOCUS33061</name>
</gene>
<feature type="domain" description="S1 motif" evidence="1">
    <location>
        <begin position="70"/>
        <end position="136"/>
    </location>
</feature>
<dbReference type="EMBL" id="CAMXCT010004068">
    <property type="protein sequence ID" value="CAI4007511.1"/>
    <property type="molecule type" value="Genomic_DNA"/>
</dbReference>
<reference evidence="3" key="2">
    <citation type="submission" date="2024-04" db="EMBL/GenBank/DDBJ databases">
        <authorList>
            <person name="Chen Y."/>
            <person name="Shah S."/>
            <person name="Dougan E. K."/>
            <person name="Thang M."/>
            <person name="Chan C."/>
        </authorList>
    </citation>
    <scope>NUCLEOTIDE SEQUENCE [LARGE SCALE GENOMIC DNA]</scope>
</reference>
<comment type="caution">
    <text evidence="2">The sequence shown here is derived from an EMBL/GenBank/DDBJ whole genome shotgun (WGS) entry which is preliminary data.</text>
</comment>
<evidence type="ECO:0000313" key="2">
    <source>
        <dbReference type="EMBL" id="CAI4007511.1"/>
    </source>
</evidence>
<dbReference type="SMART" id="SM00316">
    <property type="entry name" value="S1"/>
    <property type="match status" value="2"/>
</dbReference>
<evidence type="ECO:0000313" key="4">
    <source>
        <dbReference type="EMBL" id="CAL4794823.1"/>
    </source>
</evidence>
<dbReference type="PANTHER" id="PTHR10724">
    <property type="entry name" value="30S RIBOSOMAL PROTEIN S1"/>
    <property type="match status" value="1"/>
</dbReference>
<dbReference type="InterPro" id="IPR012340">
    <property type="entry name" value="NA-bd_OB-fold"/>
</dbReference>
<dbReference type="EMBL" id="CAMXCT030004068">
    <property type="protein sequence ID" value="CAL4794823.1"/>
    <property type="molecule type" value="Genomic_DNA"/>
</dbReference>
<name>A0A9P1GB27_9DINO</name>
<dbReference type="InterPro" id="IPR050437">
    <property type="entry name" value="Ribos_protein_bS1-like"/>
</dbReference>
<dbReference type="SUPFAM" id="SSF50249">
    <property type="entry name" value="Nucleic acid-binding proteins"/>
    <property type="match status" value="2"/>
</dbReference>
<dbReference type="GO" id="GO:0006412">
    <property type="term" value="P:translation"/>
    <property type="evidence" value="ECO:0007669"/>
    <property type="project" value="TreeGrafter"/>
</dbReference>
<dbReference type="AlphaFoldDB" id="A0A9P1GB27"/>
<dbReference type="GO" id="GO:0005840">
    <property type="term" value="C:ribosome"/>
    <property type="evidence" value="ECO:0007669"/>
    <property type="project" value="UniProtKB-KW"/>
</dbReference>
<keyword evidence="4" id="KW-0689">Ribosomal protein</keyword>
<evidence type="ECO:0000259" key="1">
    <source>
        <dbReference type="PROSITE" id="PS50126"/>
    </source>
</evidence>